<dbReference type="EMBL" id="BC061262">
    <property type="protein sequence ID" value="AAH61262.1"/>
    <property type="molecule type" value="mRNA"/>
</dbReference>
<reference evidence="6" key="1">
    <citation type="submission" date="2003-11" db="EMBL/GenBank/DDBJ databases">
        <authorList>
            <consortium name="NIH - Xenopus Gene Collection (XGC) project"/>
        </authorList>
    </citation>
    <scope>NUCLEOTIDE SEQUENCE [LARGE SCALE MRNA]</scope>
    <source>
        <tissue evidence="6">Embryo</tissue>
    </source>
</reference>
<dbReference type="PANTHER" id="PTHR11592">
    <property type="entry name" value="GLUTATHIONE PEROXIDASE"/>
    <property type="match status" value="1"/>
</dbReference>
<accession>Q6P8G5</accession>
<dbReference type="InterPro" id="IPR000889">
    <property type="entry name" value="Glutathione_peroxidase"/>
</dbReference>
<proteinExistence type="evidence at transcript level"/>
<evidence type="ECO:0000256" key="1">
    <source>
        <dbReference type="ARBA" id="ARBA00006926"/>
    </source>
</evidence>
<dbReference type="PIRSF" id="PIRSF000303">
    <property type="entry name" value="Glutathion_perox"/>
    <property type="match status" value="1"/>
</dbReference>
<dbReference type="DNASU" id="394558"/>
<evidence type="ECO:0000313" key="7">
    <source>
        <dbReference type="Ensembl" id="ENSXETP00000085463"/>
    </source>
</evidence>
<dbReference type="AlphaFoldDB" id="Q6P8G5"/>
<reference evidence="7" key="3">
    <citation type="submission" date="2020-05" db="UniProtKB">
        <authorList>
            <consortium name="Ensembl"/>
        </authorList>
    </citation>
    <scope>IDENTIFICATION</scope>
</reference>
<evidence type="ECO:0000313" key="8">
    <source>
        <dbReference type="Proteomes" id="UP000008143"/>
    </source>
</evidence>
<keyword evidence="4 5" id="KW-0560">Oxidoreductase</keyword>
<dbReference type="Proteomes" id="UP000008143">
    <property type="component" value="Chromosome 3"/>
</dbReference>
<dbReference type="STRING" id="8364.ENSXETP00000008948"/>
<evidence type="ECO:0000313" key="6">
    <source>
        <dbReference type="EMBL" id="AAH61262.1"/>
    </source>
</evidence>
<dbReference type="InterPro" id="IPR036249">
    <property type="entry name" value="Thioredoxin-like_sf"/>
</dbReference>
<comment type="similarity">
    <text evidence="1 5">Belongs to the glutathione peroxidase family.</text>
</comment>
<reference evidence="7 8" key="2">
    <citation type="journal article" date="2010" name="Science">
        <title>The genome of the Western clawed frog Xenopus tropicalis.</title>
        <authorList>
            <person name="Hellsten U."/>
            <person name="Harland R.M."/>
            <person name="Gilchrist M.J."/>
            <person name="Hendrix D."/>
            <person name="Jurka J."/>
            <person name="Kapitonov V."/>
            <person name="Ovcharenko I."/>
            <person name="Putnam N.H."/>
            <person name="Shu S."/>
            <person name="Taher L."/>
            <person name="Blitz I.L."/>
            <person name="Blumberg B."/>
            <person name="Dichmann D.S."/>
            <person name="Dubchak I."/>
            <person name="Amaya E."/>
            <person name="Detter J.C."/>
            <person name="Fletcher R."/>
            <person name="Gerhard D.S."/>
            <person name="Goodstein D."/>
            <person name="Graves T."/>
            <person name="Grigoriev I.V."/>
            <person name="Grimwood J."/>
            <person name="Kawashima T."/>
            <person name="Lindquist E."/>
            <person name="Lucas S.M."/>
            <person name="Mead P.E."/>
            <person name="Mitros T."/>
            <person name="Ogino H."/>
            <person name="Ohta Y."/>
            <person name="Poliakov A.V."/>
            <person name="Pollet N."/>
            <person name="Robert J."/>
            <person name="Salamov A."/>
            <person name="Sater A.K."/>
            <person name="Schmutz J."/>
            <person name="Terry A."/>
            <person name="Vize P.D."/>
            <person name="Warren W.C."/>
            <person name="Wells D."/>
            <person name="Wills A."/>
            <person name="Wilson R.K."/>
            <person name="Zimmerman L.B."/>
            <person name="Zorn A.M."/>
            <person name="Grainger R."/>
            <person name="Grammer T."/>
            <person name="Khokha M.K."/>
            <person name="Richardson P.M."/>
            <person name="Rokhsar D.S."/>
        </authorList>
    </citation>
    <scope>NUCLEOTIDE SEQUENCE [LARGE SCALE GENOMIC DNA]</scope>
    <source>
        <strain evidence="7 8">Nigerian</strain>
    </source>
</reference>
<keyword evidence="3 5" id="KW-0575">Peroxidase</keyword>
<evidence type="ECO:0000256" key="3">
    <source>
        <dbReference type="ARBA" id="ARBA00022559"/>
    </source>
</evidence>
<protein>
    <recommendedName>
        <fullName evidence="2 5">Glutathione peroxidase</fullName>
    </recommendedName>
</protein>
<name>Q6P8G5_XENTR</name>
<dbReference type="PRINTS" id="PR01011">
    <property type="entry name" value="GLUTPROXDASE"/>
</dbReference>
<dbReference type="Pfam" id="PF00255">
    <property type="entry name" value="GSHPx"/>
    <property type="match status" value="1"/>
</dbReference>
<dbReference type="GO" id="GO:0006979">
    <property type="term" value="P:response to oxidative stress"/>
    <property type="evidence" value="ECO:0007669"/>
    <property type="project" value="InterPro"/>
</dbReference>
<dbReference type="CTD" id="2878"/>
<evidence type="ECO:0000256" key="4">
    <source>
        <dbReference type="ARBA" id="ARBA00023002"/>
    </source>
</evidence>
<dbReference type="PaxDb" id="8364-ENSXETP00000034504"/>
<dbReference type="OrthoDB" id="446890at2759"/>
<dbReference type="PANTHER" id="PTHR11592:SF32">
    <property type="entry name" value="GLUTATHIONE PEROXIDASE 3"/>
    <property type="match status" value="1"/>
</dbReference>
<dbReference type="GO" id="GO:0036269">
    <property type="term" value="P:swimming behavior"/>
    <property type="evidence" value="ECO:0007669"/>
    <property type="project" value="Ensembl"/>
</dbReference>
<dbReference type="SUPFAM" id="SSF52833">
    <property type="entry name" value="Thioredoxin-like"/>
    <property type="match status" value="1"/>
</dbReference>
<dbReference type="RefSeq" id="NP_988961.2">
    <property type="nucleotide sequence ID" value="NM_203630.2"/>
</dbReference>
<dbReference type="InterPro" id="IPR029760">
    <property type="entry name" value="GPX_CS"/>
</dbReference>
<dbReference type="GeneTree" id="ENSGT00940000165034"/>
<gene>
    <name evidence="6" type="primary">gpx3</name>
</gene>
<organism evidence="6">
    <name type="scientific">Xenopus tropicalis</name>
    <name type="common">Western clawed frog</name>
    <name type="synonym">Silurana tropicalis</name>
    <dbReference type="NCBI Taxonomy" id="8364"/>
    <lineage>
        <taxon>Eukaryota</taxon>
        <taxon>Metazoa</taxon>
        <taxon>Chordata</taxon>
        <taxon>Craniata</taxon>
        <taxon>Vertebrata</taxon>
        <taxon>Euteleostomi</taxon>
        <taxon>Amphibia</taxon>
        <taxon>Batrachia</taxon>
        <taxon>Anura</taxon>
        <taxon>Pipoidea</taxon>
        <taxon>Pipidae</taxon>
        <taxon>Xenopodinae</taxon>
        <taxon>Xenopus</taxon>
        <taxon>Silurana</taxon>
    </lineage>
</organism>
<dbReference type="PROSITE" id="PS51355">
    <property type="entry name" value="GLUTATHIONE_PEROXID_3"/>
    <property type="match status" value="1"/>
</dbReference>
<dbReference type="Gene3D" id="3.40.30.10">
    <property type="entry name" value="Glutaredoxin"/>
    <property type="match status" value="1"/>
</dbReference>
<dbReference type="HOGENOM" id="CLU_029507_2_0_1"/>
<sequence>MQYQELNALQEELKNNNFVILGFPSNQFGMQEPGRNDEILLGLEYVRPGGKFVPNFQLFEKGDINGRKEQKFYTFLKNSCPPVGDNFGSATNRLMWEPIKVNDVKWNFEKFLVGPDGRPVKRWLPRTPVAQVRREIMSYMKLQPGTQRLLMLGLEQK</sequence>
<dbReference type="KEGG" id="xtr:394558"/>
<dbReference type="PROSITE" id="PS00763">
    <property type="entry name" value="GLUTATHIONE_PEROXID_2"/>
    <property type="match status" value="1"/>
</dbReference>
<evidence type="ECO:0000256" key="5">
    <source>
        <dbReference type="RuleBase" id="RU000499"/>
    </source>
</evidence>
<dbReference type="GeneID" id="394558"/>
<dbReference type="Ensembl" id="ENSXETT00000098364">
    <property type="protein sequence ID" value="ENSXETP00000085463"/>
    <property type="gene ID" value="ENSXETG00000038391"/>
</dbReference>
<dbReference type="GO" id="GO:0004601">
    <property type="term" value="F:peroxidase activity"/>
    <property type="evidence" value="ECO:0007669"/>
    <property type="project" value="UniProtKB-KW"/>
</dbReference>
<keyword evidence="8" id="KW-1185">Reference proteome</keyword>
<dbReference type="Bgee" id="ENSXETG00000038391">
    <property type="expression patterns" value="Expressed in liver and 18 other cell types or tissues"/>
</dbReference>
<evidence type="ECO:0000256" key="2">
    <source>
        <dbReference type="ARBA" id="ARBA00012310"/>
    </source>
</evidence>